<dbReference type="InterPro" id="IPR036465">
    <property type="entry name" value="vWFA_dom_sf"/>
</dbReference>
<accession>A0A3Q3XGU3</accession>
<feature type="domain" description="VWFA" evidence="8">
    <location>
        <begin position="157"/>
        <end position="336"/>
    </location>
</feature>
<keyword evidence="10" id="KW-1185">Reference proteome</keyword>
<reference evidence="9" key="2">
    <citation type="submission" date="2025-09" db="UniProtKB">
        <authorList>
            <consortium name="Ensembl"/>
        </authorList>
    </citation>
    <scope>IDENTIFICATION</scope>
</reference>
<dbReference type="Pfam" id="PF00092">
    <property type="entry name" value="VWA"/>
    <property type="match status" value="2"/>
</dbReference>
<proteinExistence type="predicted"/>
<evidence type="ECO:0000256" key="6">
    <source>
        <dbReference type="ARBA" id="ARBA00022889"/>
    </source>
</evidence>
<dbReference type="PRINTS" id="PR00453">
    <property type="entry name" value="VWFADOMAIN"/>
</dbReference>
<dbReference type="GO" id="GO:0007155">
    <property type="term" value="P:cell adhesion"/>
    <property type="evidence" value="ECO:0007669"/>
    <property type="project" value="UniProtKB-KW"/>
</dbReference>
<name>A0A3Q3XGU3_MOLML</name>
<dbReference type="SUPFAM" id="SSF53300">
    <property type="entry name" value="vWA-like"/>
    <property type="match status" value="2"/>
</dbReference>
<protein>
    <recommendedName>
        <fullName evidence="8">VWFA domain-containing protein</fullName>
    </recommendedName>
</protein>
<keyword evidence="3" id="KW-0272">Extracellular matrix</keyword>
<organism evidence="9 10">
    <name type="scientific">Mola mola</name>
    <name type="common">Ocean sunfish</name>
    <name type="synonym">Tetraodon mola</name>
    <dbReference type="NCBI Taxonomy" id="94237"/>
    <lineage>
        <taxon>Eukaryota</taxon>
        <taxon>Metazoa</taxon>
        <taxon>Chordata</taxon>
        <taxon>Craniata</taxon>
        <taxon>Vertebrata</taxon>
        <taxon>Euteleostomi</taxon>
        <taxon>Actinopterygii</taxon>
        <taxon>Neopterygii</taxon>
        <taxon>Teleostei</taxon>
        <taxon>Neoteleostei</taxon>
        <taxon>Acanthomorphata</taxon>
        <taxon>Eupercaria</taxon>
        <taxon>Tetraodontiformes</taxon>
        <taxon>Molidae</taxon>
        <taxon>Mola</taxon>
    </lineage>
</organism>
<feature type="domain" description="VWFA" evidence="8">
    <location>
        <begin position="1"/>
        <end position="135"/>
    </location>
</feature>
<sequence length="366" mass="40092">MAVVQYSDEAAVYFNLKTHRSKKAIIYAVRNLRHKGGRPRNTGAALQFVQDHVFTASSGSRRLEGVPQILFLMTGGQSNDDVSGAALNLKQMGVLSFAIGMKNAQQEELQNIAFSSKFLFNLPVFGELLSVQPELAAFVQAAIQTERPTVLESPQRDIVFLLDGSDDTRSDFTAMKSFVHRVVDALNVGEDNDRVSVVQYSRDPQTHFSLNTYTEKQDVLAAVQQLNHKGGRPLNTGAALNYVRNTAFVDSSGSRHQEGVPQILILLSGGRSEDDVASAAAALKQDKVVPFCVGTRNADILEQQMIADNPSYAFSVLRFDDIGSIDEQLVSFVKRVPHQQPRLTTQIGLGKTLSSLSLSLFLSFAT</sequence>
<keyword evidence="5" id="KW-0677">Repeat</keyword>
<reference evidence="9" key="1">
    <citation type="submission" date="2025-08" db="UniProtKB">
        <authorList>
            <consortium name="Ensembl"/>
        </authorList>
    </citation>
    <scope>IDENTIFICATION</scope>
</reference>
<dbReference type="InterPro" id="IPR050525">
    <property type="entry name" value="ECM_Assembly_Org"/>
</dbReference>
<dbReference type="PANTHER" id="PTHR24020">
    <property type="entry name" value="COLLAGEN ALPHA"/>
    <property type="match status" value="1"/>
</dbReference>
<evidence type="ECO:0000313" key="10">
    <source>
        <dbReference type="Proteomes" id="UP000261620"/>
    </source>
</evidence>
<evidence type="ECO:0000256" key="7">
    <source>
        <dbReference type="ARBA" id="ARBA00023119"/>
    </source>
</evidence>
<evidence type="ECO:0000256" key="4">
    <source>
        <dbReference type="ARBA" id="ARBA00022729"/>
    </source>
</evidence>
<dbReference type="STRING" id="94237.ENSMMOP00000025379"/>
<dbReference type="FunFam" id="3.40.50.410:FF:000003">
    <property type="entry name" value="Collagen type VI alpha 3 chain"/>
    <property type="match status" value="2"/>
</dbReference>
<dbReference type="PROSITE" id="PS50234">
    <property type="entry name" value="VWFA"/>
    <property type="match status" value="2"/>
</dbReference>
<keyword evidence="6" id="KW-0130">Cell adhesion</keyword>
<evidence type="ECO:0000256" key="3">
    <source>
        <dbReference type="ARBA" id="ARBA00022530"/>
    </source>
</evidence>
<dbReference type="Proteomes" id="UP000261620">
    <property type="component" value="Unplaced"/>
</dbReference>
<dbReference type="Ensembl" id="ENSMMOT00000025805.1">
    <property type="protein sequence ID" value="ENSMMOP00000025379.1"/>
    <property type="gene ID" value="ENSMMOG00000019267.1"/>
</dbReference>
<evidence type="ECO:0000256" key="5">
    <source>
        <dbReference type="ARBA" id="ARBA00022737"/>
    </source>
</evidence>
<dbReference type="PANTHER" id="PTHR24020:SF13">
    <property type="entry name" value="COLLAGEN ALPHA-3(VI) CHAIN"/>
    <property type="match status" value="1"/>
</dbReference>
<dbReference type="OMA" id="KSDRAFH"/>
<keyword evidence="2" id="KW-0964">Secreted</keyword>
<dbReference type="AlphaFoldDB" id="A0A3Q3XGU3"/>
<keyword evidence="4" id="KW-0732">Signal</keyword>
<evidence type="ECO:0000256" key="1">
    <source>
        <dbReference type="ARBA" id="ARBA00004498"/>
    </source>
</evidence>
<evidence type="ECO:0000256" key="2">
    <source>
        <dbReference type="ARBA" id="ARBA00022525"/>
    </source>
</evidence>
<dbReference type="GO" id="GO:0005581">
    <property type="term" value="C:collagen trimer"/>
    <property type="evidence" value="ECO:0007669"/>
    <property type="project" value="UniProtKB-KW"/>
</dbReference>
<dbReference type="GO" id="GO:0005615">
    <property type="term" value="C:extracellular space"/>
    <property type="evidence" value="ECO:0007669"/>
    <property type="project" value="TreeGrafter"/>
</dbReference>
<dbReference type="SMART" id="SM00327">
    <property type="entry name" value="VWA"/>
    <property type="match status" value="2"/>
</dbReference>
<evidence type="ECO:0000259" key="8">
    <source>
        <dbReference type="PROSITE" id="PS50234"/>
    </source>
</evidence>
<dbReference type="InterPro" id="IPR002035">
    <property type="entry name" value="VWF_A"/>
</dbReference>
<dbReference type="Gene3D" id="3.40.50.410">
    <property type="entry name" value="von Willebrand factor, type A domain"/>
    <property type="match status" value="2"/>
</dbReference>
<keyword evidence="7" id="KW-0176">Collagen</keyword>
<comment type="subcellular location">
    <subcellularLocation>
        <location evidence="1">Secreted</location>
        <location evidence="1">Extracellular space</location>
        <location evidence="1">Extracellular matrix</location>
    </subcellularLocation>
</comment>
<evidence type="ECO:0000313" key="9">
    <source>
        <dbReference type="Ensembl" id="ENSMMOP00000025379.1"/>
    </source>
</evidence>